<sequence length="120" mass="14059">SFTPYQSSSSLSNCPLIIQRNRQLSEFNGRFCAERHLFHHHSSSHFAHRLHFRRCLCHFRHRNLELADLDRLLRSYVLPNDATVDAPIHLSIYSCKNALGILFSLCSGSRRDQVYETFLR</sequence>
<protein>
    <submittedName>
        <fullName evidence="1">Uncharacterized protein</fullName>
    </submittedName>
</protein>
<dbReference type="Proteomes" id="UP001432322">
    <property type="component" value="Unassembled WGS sequence"/>
</dbReference>
<evidence type="ECO:0000313" key="2">
    <source>
        <dbReference type="Proteomes" id="UP001432322"/>
    </source>
</evidence>
<reference evidence="1" key="1">
    <citation type="submission" date="2023-10" db="EMBL/GenBank/DDBJ databases">
        <title>Genome assembly of Pristionchus species.</title>
        <authorList>
            <person name="Yoshida K."/>
            <person name="Sommer R.J."/>
        </authorList>
    </citation>
    <scope>NUCLEOTIDE SEQUENCE</scope>
    <source>
        <strain evidence="1">RS5133</strain>
    </source>
</reference>
<proteinExistence type="predicted"/>
<accession>A0AAV5VT78</accession>
<evidence type="ECO:0000313" key="1">
    <source>
        <dbReference type="EMBL" id="GMT22876.1"/>
    </source>
</evidence>
<name>A0AAV5VT78_9BILA</name>
<organism evidence="1 2">
    <name type="scientific">Pristionchus fissidentatus</name>
    <dbReference type="NCBI Taxonomy" id="1538716"/>
    <lineage>
        <taxon>Eukaryota</taxon>
        <taxon>Metazoa</taxon>
        <taxon>Ecdysozoa</taxon>
        <taxon>Nematoda</taxon>
        <taxon>Chromadorea</taxon>
        <taxon>Rhabditida</taxon>
        <taxon>Rhabditina</taxon>
        <taxon>Diplogasteromorpha</taxon>
        <taxon>Diplogasteroidea</taxon>
        <taxon>Neodiplogasteridae</taxon>
        <taxon>Pristionchus</taxon>
    </lineage>
</organism>
<dbReference type="EMBL" id="BTSY01000004">
    <property type="protein sequence ID" value="GMT22876.1"/>
    <property type="molecule type" value="Genomic_DNA"/>
</dbReference>
<keyword evidence="2" id="KW-1185">Reference proteome</keyword>
<comment type="caution">
    <text evidence="1">The sequence shown here is derived from an EMBL/GenBank/DDBJ whole genome shotgun (WGS) entry which is preliminary data.</text>
</comment>
<dbReference type="AlphaFoldDB" id="A0AAV5VT78"/>
<gene>
    <name evidence="1" type="ORF">PFISCL1PPCAC_14173</name>
</gene>
<feature type="non-terminal residue" evidence="1">
    <location>
        <position position="1"/>
    </location>
</feature>